<dbReference type="SUPFAM" id="SSF51735">
    <property type="entry name" value="NAD(P)-binding Rossmann-fold domains"/>
    <property type="match status" value="1"/>
</dbReference>
<evidence type="ECO:0000256" key="1">
    <source>
        <dbReference type="ARBA" id="ARBA00009219"/>
    </source>
</evidence>
<dbReference type="Pfam" id="PF01073">
    <property type="entry name" value="3Beta_HSD"/>
    <property type="match status" value="1"/>
</dbReference>
<name>A0A7T0G425_9BACT</name>
<dbReference type="EMBL" id="CP048620">
    <property type="protein sequence ID" value="QPJ65943.1"/>
    <property type="molecule type" value="Genomic_DNA"/>
</dbReference>
<dbReference type="InterPro" id="IPR036291">
    <property type="entry name" value="NAD(P)-bd_dom_sf"/>
</dbReference>
<dbReference type="GO" id="GO:0016616">
    <property type="term" value="F:oxidoreductase activity, acting on the CH-OH group of donors, NAD or NADP as acceptor"/>
    <property type="evidence" value="ECO:0007669"/>
    <property type="project" value="InterPro"/>
</dbReference>
<dbReference type="AlphaFoldDB" id="A0A7T0G425"/>
<reference evidence="5" key="1">
    <citation type="submission" date="2020-02" db="EMBL/GenBank/DDBJ databases">
        <title>Genomic and physiological characterization of two novel Nitrospinaceae genera.</title>
        <authorList>
            <person name="Mueller A.J."/>
            <person name="Jung M.-Y."/>
            <person name="Strachan C.R."/>
            <person name="Herbold C.W."/>
            <person name="Kirkegaard R.H."/>
            <person name="Daims H."/>
        </authorList>
    </citation>
    <scope>NUCLEOTIDE SEQUENCE [LARGE SCALE GENOMIC DNA]</scope>
</reference>
<evidence type="ECO:0000313" key="4">
    <source>
        <dbReference type="EMBL" id="QPJ65943.1"/>
    </source>
</evidence>
<proteinExistence type="inferred from homology"/>
<dbReference type="Proteomes" id="UP000594464">
    <property type="component" value="Chromosome"/>
</dbReference>
<comment type="similarity">
    <text evidence="1">Belongs to the 3-beta-HSD family.</text>
</comment>
<dbReference type="InterPro" id="IPR050177">
    <property type="entry name" value="Lipid_A_modif_metabolic_enz"/>
</dbReference>
<dbReference type="InterPro" id="IPR002225">
    <property type="entry name" value="3Beta_OHSteriod_DH/Estase"/>
</dbReference>
<gene>
    <name evidence="4" type="ORF">G3M78_11285</name>
</gene>
<evidence type="ECO:0000259" key="3">
    <source>
        <dbReference type="Pfam" id="PF01073"/>
    </source>
</evidence>
<evidence type="ECO:0000256" key="2">
    <source>
        <dbReference type="ARBA" id="ARBA00023002"/>
    </source>
</evidence>
<organism evidence="4 5">
    <name type="scientific">Candidatus Nitrohelix vancouverensis</name>
    <dbReference type="NCBI Taxonomy" id="2705534"/>
    <lineage>
        <taxon>Bacteria</taxon>
        <taxon>Pseudomonadati</taxon>
        <taxon>Nitrospinota/Tectimicrobiota group</taxon>
        <taxon>Nitrospinota</taxon>
        <taxon>Nitrospinia</taxon>
        <taxon>Nitrospinales</taxon>
        <taxon>Nitrospinaceae</taxon>
        <taxon>Candidatus Nitrohelix</taxon>
    </lineage>
</organism>
<feature type="domain" description="3-beta hydroxysteroid dehydrogenase/isomerase" evidence="3">
    <location>
        <begin position="4"/>
        <end position="252"/>
    </location>
</feature>
<sequence>MKVLVTGGGGFLGSHIAMRLLAEGQTVSILGRKHYAHLPSAIIQHCADLRDLDAVSKAVAGCDAVYHVAAIPGVWGSYDEYHSINVGGTQNVIHACKKNSAQRLIYTSSPSVVFHMTDQENVDESTPYPERYYCDYSKTKAQGESLVAQANDPQGLKTVSLRPHLIWGPGDAHLIPRIIHKAKTGRLVKVGEGKNKVDMTYIDNAVEAHLKAEQALRDNSEQVGGQAYFISDGQPVNLWDWVDRLLSELELPPIKKQISHRTAHNLGAVFEMIYGALRINREPPLTRFVASQLATSHHFNISRARNELGYAPSTTPEEGMQSLLASLRTDPSH</sequence>
<dbReference type="KEGG" id="nva:G3M78_11285"/>
<dbReference type="PANTHER" id="PTHR43245">
    <property type="entry name" value="BIFUNCTIONAL POLYMYXIN RESISTANCE PROTEIN ARNA"/>
    <property type="match status" value="1"/>
</dbReference>
<dbReference type="PANTHER" id="PTHR43245:SF51">
    <property type="entry name" value="SHORT CHAIN DEHYDROGENASE_REDUCTASE FAMILY 42E, MEMBER 2"/>
    <property type="match status" value="1"/>
</dbReference>
<dbReference type="Gene3D" id="3.40.50.720">
    <property type="entry name" value="NAD(P)-binding Rossmann-like Domain"/>
    <property type="match status" value="1"/>
</dbReference>
<protein>
    <submittedName>
        <fullName evidence="4">NAD-dependent epimerase/dehydratase family protein</fullName>
    </submittedName>
</protein>
<accession>A0A7T0G425</accession>
<keyword evidence="2" id="KW-0560">Oxidoreductase</keyword>
<evidence type="ECO:0000313" key="5">
    <source>
        <dbReference type="Proteomes" id="UP000594464"/>
    </source>
</evidence>
<dbReference type="GO" id="GO:0006694">
    <property type="term" value="P:steroid biosynthetic process"/>
    <property type="evidence" value="ECO:0007669"/>
    <property type="project" value="InterPro"/>
</dbReference>